<dbReference type="RefSeq" id="WP_229859278.1">
    <property type="nucleotide sequence ID" value="NZ_BMVW01000009.1"/>
</dbReference>
<name>A0A918PRG3_9ACTN</name>
<organism evidence="1 2">
    <name type="scientific">Streptomyces poonensis</name>
    <dbReference type="NCBI Taxonomy" id="68255"/>
    <lineage>
        <taxon>Bacteria</taxon>
        <taxon>Bacillati</taxon>
        <taxon>Actinomycetota</taxon>
        <taxon>Actinomycetes</taxon>
        <taxon>Kitasatosporales</taxon>
        <taxon>Streptomycetaceae</taxon>
        <taxon>Streptomyces</taxon>
    </lineage>
</organism>
<comment type="caution">
    <text evidence="1">The sequence shown here is derived from an EMBL/GenBank/DDBJ whole genome shotgun (WGS) entry which is preliminary data.</text>
</comment>
<protein>
    <submittedName>
        <fullName evidence="1">Uncharacterized protein</fullName>
    </submittedName>
</protein>
<keyword evidence="2" id="KW-1185">Reference proteome</keyword>
<sequence length="131" mass="14712">MPDKVRPWIRFIEEWDVGAPHADQLRAYVKEHGRLHVDYQAACIDVTEQSRGRREGPPGRCVNYRLHLYPAVHAIFASLPEDGRREVALLLVDALADPLAYSAVYGEGDGIMRTLARGRVTVAILVGHQTR</sequence>
<reference evidence="1" key="2">
    <citation type="submission" date="2020-09" db="EMBL/GenBank/DDBJ databases">
        <authorList>
            <person name="Sun Q."/>
            <person name="Ohkuma M."/>
        </authorList>
    </citation>
    <scope>NUCLEOTIDE SEQUENCE</scope>
    <source>
        <strain evidence="1">JCM 4815</strain>
    </source>
</reference>
<gene>
    <name evidence="1" type="ORF">GCM10010365_46190</name>
</gene>
<evidence type="ECO:0000313" key="1">
    <source>
        <dbReference type="EMBL" id="GGZ20641.1"/>
    </source>
</evidence>
<accession>A0A918PRG3</accession>
<dbReference type="Proteomes" id="UP000622166">
    <property type="component" value="Unassembled WGS sequence"/>
</dbReference>
<dbReference type="EMBL" id="BMVW01000009">
    <property type="protein sequence ID" value="GGZ20641.1"/>
    <property type="molecule type" value="Genomic_DNA"/>
</dbReference>
<proteinExistence type="predicted"/>
<reference evidence="1" key="1">
    <citation type="journal article" date="2014" name="Int. J. Syst. Evol. Microbiol.">
        <title>Complete genome sequence of Corynebacterium casei LMG S-19264T (=DSM 44701T), isolated from a smear-ripened cheese.</title>
        <authorList>
            <consortium name="US DOE Joint Genome Institute (JGI-PGF)"/>
            <person name="Walter F."/>
            <person name="Albersmeier A."/>
            <person name="Kalinowski J."/>
            <person name="Ruckert C."/>
        </authorList>
    </citation>
    <scope>NUCLEOTIDE SEQUENCE</scope>
    <source>
        <strain evidence="1">JCM 4815</strain>
    </source>
</reference>
<evidence type="ECO:0000313" key="2">
    <source>
        <dbReference type="Proteomes" id="UP000622166"/>
    </source>
</evidence>
<dbReference type="AlphaFoldDB" id="A0A918PRG3"/>